<dbReference type="InterPro" id="IPR036770">
    <property type="entry name" value="Ankyrin_rpt-contain_sf"/>
</dbReference>
<keyword evidence="2 3" id="KW-0040">ANK repeat</keyword>
<sequence length="398" mass="42137">MLRMEVFSFAAELHGSFADLAKQLQECVRYLREDGEFSREPATGCTAALLQAAAVLGNASAAQQLLLIDPSVLAGEVISERSPAQLAADSFHGAAVLGLLLEAAPNLVVWSAVEMEPHQSWTLMHTAAGAGNAEAIRLLLRLAPELASARTDSGHTPLHGAAASRSPAAVRLLLEAAPQTAVAYDNDGRLPMHWAAFTGSVDCIRLLVDAGAPGLDVPDEVFKKVPLHDAASFNGEAADRLLLARHPAAATVANVDGQLPLHIALRLRALPDAARVLLHVSGLSAQQLLDVLAGVPAEKREDFEPLYADIAAHMPLTPEQWQHVPTPCPSLGLSLPAVLAHSAAEAGLLVAHLWPSDRERLRTAALSLHRLQRTLELCPPIPAALLGRMLALSLSDDL</sequence>
<protein>
    <submittedName>
        <fullName evidence="4">Uncharacterized protein</fullName>
    </submittedName>
</protein>
<dbReference type="SUPFAM" id="SSF48403">
    <property type="entry name" value="Ankyrin repeat"/>
    <property type="match status" value="1"/>
</dbReference>
<gene>
    <name evidence="4" type="ORF">COHA_008493</name>
</gene>
<feature type="repeat" description="ANK" evidence="3">
    <location>
        <begin position="153"/>
        <end position="185"/>
    </location>
</feature>
<evidence type="ECO:0000313" key="4">
    <source>
        <dbReference type="EMBL" id="KAI7837700.1"/>
    </source>
</evidence>
<comment type="caution">
    <text evidence="4">The sequence shown here is derived from an EMBL/GenBank/DDBJ whole genome shotgun (WGS) entry which is preliminary data.</text>
</comment>
<dbReference type="Pfam" id="PF12796">
    <property type="entry name" value="Ank_2"/>
    <property type="match status" value="1"/>
</dbReference>
<dbReference type="PANTHER" id="PTHR24198:SF165">
    <property type="entry name" value="ANKYRIN REPEAT-CONTAINING PROTEIN-RELATED"/>
    <property type="match status" value="1"/>
</dbReference>
<dbReference type="PROSITE" id="PS50297">
    <property type="entry name" value="ANK_REP_REGION"/>
    <property type="match status" value="2"/>
</dbReference>
<evidence type="ECO:0000256" key="2">
    <source>
        <dbReference type="ARBA" id="ARBA00023043"/>
    </source>
</evidence>
<feature type="repeat" description="ANK" evidence="3">
    <location>
        <begin position="187"/>
        <end position="212"/>
    </location>
</feature>
<evidence type="ECO:0000313" key="5">
    <source>
        <dbReference type="Proteomes" id="UP001205105"/>
    </source>
</evidence>
<dbReference type="SMART" id="SM00248">
    <property type="entry name" value="ANK"/>
    <property type="match status" value="3"/>
</dbReference>
<proteinExistence type="predicted"/>
<dbReference type="Proteomes" id="UP001205105">
    <property type="component" value="Unassembled WGS sequence"/>
</dbReference>
<dbReference type="EMBL" id="JADXDR010000145">
    <property type="protein sequence ID" value="KAI7837700.1"/>
    <property type="molecule type" value="Genomic_DNA"/>
</dbReference>
<reference evidence="4" key="1">
    <citation type="submission" date="2020-11" db="EMBL/GenBank/DDBJ databases">
        <title>Chlorella ohadii genome sequencing and assembly.</title>
        <authorList>
            <person name="Murik O."/>
            <person name="Treves H."/>
            <person name="Kedem I."/>
            <person name="Shotland Y."/>
            <person name="Kaplan A."/>
        </authorList>
    </citation>
    <scope>NUCLEOTIDE SEQUENCE</scope>
    <source>
        <strain evidence="4">1</strain>
    </source>
</reference>
<evidence type="ECO:0000256" key="3">
    <source>
        <dbReference type="PROSITE-ProRule" id="PRU00023"/>
    </source>
</evidence>
<keyword evidence="1" id="KW-0677">Repeat</keyword>
<dbReference type="InterPro" id="IPR002110">
    <property type="entry name" value="Ankyrin_rpt"/>
</dbReference>
<dbReference type="PROSITE" id="PS50088">
    <property type="entry name" value="ANK_REPEAT"/>
    <property type="match status" value="2"/>
</dbReference>
<accession>A0AAD5DGP2</accession>
<name>A0AAD5DGP2_9CHLO</name>
<evidence type="ECO:0000256" key="1">
    <source>
        <dbReference type="ARBA" id="ARBA00022737"/>
    </source>
</evidence>
<keyword evidence="5" id="KW-1185">Reference proteome</keyword>
<dbReference type="AlphaFoldDB" id="A0AAD5DGP2"/>
<dbReference type="PANTHER" id="PTHR24198">
    <property type="entry name" value="ANKYRIN REPEAT AND PROTEIN KINASE DOMAIN-CONTAINING PROTEIN"/>
    <property type="match status" value="1"/>
</dbReference>
<dbReference type="Gene3D" id="1.25.40.20">
    <property type="entry name" value="Ankyrin repeat-containing domain"/>
    <property type="match status" value="2"/>
</dbReference>
<organism evidence="4 5">
    <name type="scientific">Chlorella ohadii</name>
    <dbReference type="NCBI Taxonomy" id="2649997"/>
    <lineage>
        <taxon>Eukaryota</taxon>
        <taxon>Viridiplantae</taxon>
        <taxon>Chlorophyta</taxon>
        <taxon>core chlorophytes</taxon>
        <taxon>Trebouxiophyceae</taxon>
        <taxon>Chlorellales</taxon>
        <taxon>Chlorellaceae</taxon>
        <taxon>Chlorella clade</taxon>
        <taxon>Chlorella</taxon>
    </lineage>
</organism>